<organism evidence="5 6">
    <name type="scientific">Termitidicoccus mucosus</name>
    <dbReference type="NCBI Taxonomy" id="1184151"/>
    <lineage>
        <taxon>Bacteria</taxon>
        <taxon>Pseudomonadati</taxon>
        <taxon>Verrucomicrobiota</taxon>
        <taxon>Opitutia</taxon>
        <taxon>Opitutales</taxon>
        <taxon>Opitutaceae</taxon>
        <taxon>Termitidicoccus</taxon>
    </lineage>
</organism>
<dbReference type="GO" id="GO:0031469">
    <property type="term" value="C:bacterial microcompartment"/>
    <property type="evidence" value="ECO:0007669"/>
    <property type="project" value="UniProtKB-SubCell"/>
</dbReference>
<dbReference type="PANTHER" id="PTHR33941">
    <property type="entry name" value="PROPANEDIOL UTILIZATION PROTEIN PDUA"/>
    <property type="match status" value="1"/>
</dbReference>
<dbReference type="AlphaFoldDB" id="A0A178IER3"/>
<evidence type="ECO:0000256" key="3">
    <source>
        <dbReference type="PROSITE-ProRule" id="PRU01278"/>
    </source>
</evidence>
<dbReference type="CDD" id="cd07045">
    <property type="entry name" value="BMC_CcmK_like"/>
    <property type="match status" value="1"/>
</dbReference>
<dbReference type="EMBL" id="LRRQ01000168">
    <property type="protein sequence ID" value="OAM87559.1"/>
    <property type="molecule type" value="Genomic_DNA"/>
</dbReference>
<dbReference type="InterPro" id="IPR000249">
    <property type="entry name" value="BMC_dom"/>
</dbReference>
<evidence type="ECO:0000313" key="5">
    <source>
        <dbReference type="EMBL" id="OAM87559.1"/>
    </source>
</evidence>
<dbReference type="InterPro" id="IPR044872">
    <property type="entry name" value="CcmK/CsoS1_BMC"/>
</dbReference>
<proteinExistence type="inferred from homology"/>
<dbReference type="InterPro" id="IPR037233">
    <property type="entry name" value="CcmK-like_sf"/>
</dbReference>
<evidence type="ECO:0000256" key="1">
    <source>
        <dbReference type="ARBA" id="ARBA00024322"/>
    </source>
</evidence>
<feature type="domain" description="BMC" evidence="4">
    <location>
        <begin position="5"/>
        <end position="89"/>
    </location>
</feature>
<name>A0A178IER3_9BACT</name>
<evidence type="ECO:0000259" key="4">
    <source>
        <dbReference type="PROSITE" id="PS51930"/>
    </source>
</evidence>
<dbReference type="PROSITE" id="PS51930">
    <property type="entry name" value="BMC_2"/>
    <property type="match status" value="1"/>
</dbReference>
<evidence type="ECO:0000313" key="6">
    <source>
        <dbReference type="Proteomes" id="UP000078486"/>
    </source>
</evidence>
<dbReference type="PANTHER" id="PTHR33941:SF11">
    <property type="entry name" value="BACTERIAL MICROCOMPARTMENT SHELL PROTEIN PDUJ"/>
    <property type="match status" value="1"/>
</dbReference>
<accession>A0A178IER3</accession>
<evidence type="ECO:0000256" key="2">
    <source>
        <dbReference type="ARBA" id="ARBA00024446"/>
    </source>
</evidence>
<comment type="similarity">
    <text evidence="3">Belongs to the bacterial microcompartments protein family.</text>
</comment>
<dbReference type="SUPFAM" id="SSF143414">
    <property type="entry name" value="CcmK-like"/>
    <property type="match status" value="1"/>
</dbReference>
<dbReference type="InterPro" id="IPR050575">
    <property type="entry name" value="BMC_shell"/>
</dbReference>
<dbReference type="SMART" id="SM00877">
    <property type="entry name" value="BMC"/>
    <property type="match status" value="1"/>
</dbReference>
<gene>
    <name evidence="5" type="ORF">AW736_22420</name>
</gene>
<comment type="subcellular location">
    <subcellularLocation>
        <location evidence="1">Bacterial microcompartment</location>
    </subcellularLocation>
</comment>
<protein>
    <submittedName>
        <fullName evidence="5">Ethanolamine utilization protein EutM</fullName>
    </submittedName>
</protein>
<dbReference type="STRING" id="1184151.AW736_22420"/>
<dbReference type="Proteomes" id="UP000078486">
    <property type="component" value="Unassembled WGS sequence"/>
</dbReference>
<dbReference type="Gene3D" id="3.30.70.1710">
    <property type="match status" value="1"/>
</dbReference>
<comment type="caution">
    <text evidence="5">The sequence shown here is derived from an EMBL/GenBank/DDBJ whole genome shotgun (WGS) entry which is preliminary data.</text>
</comment>
<reference evidence="5 6" key="1">
    <citation type="submission" date="2016-01" db="EMBL/GenBank/DDBJ databases">
        <title>High potential of lignocellulose degradation of a new Verrucomicrobia species.</title>
        <authorList>
            <person name="Wang Y."/>
            <person name="Shi Y."/>
            <person name="Qiu Z."/>
            <person name="Liu S."/>
            <person name="Yang H."/>
        </authorList>
    </citation>
    <scope>NUCLEOTIDE SEQUENCE [LARGE SCALE GENOMIC DNA]</scope>
    <source>
        <strain evidence="5 6">TSB47</strain>
    </source>
</reference>
<keyword evidence="2" id="KW-1283">Bacterial microcompartment</keyword>
<dbReference type="RefSeq" id="WP_068772536.1">
    <property type="nucleotide sequence ID" value="NZ_CP109796.1"/>
</dbReference>
<sequence length="92" mass="9411">MAQEALGMIETKGFCTLIEAADAALKAANVTMTGYEAIGSGHVAAFFRGDVAALKAAIDAGAEAARRVGDIVATQVIPRPHDDIGALGKWIA</sequence>
<dbReference type="Pfam" id="PF00936">
    <property type="entry name" value="BMC"/>
    <property type="match status" value="1"/>
</dbReference>
<keyword evidence="6" id="KW-1185">Reference proteome</keyword>